<dbReference type="PROSITE" id="PS50850">
    <property type="entry name" value="MFS"/>
    <property type="match status" value="1"/>
</dbReference>
<keyword evidence="3 6" id="KW-0812">Transmembrane</keyword>
<evidence type="ECO:0000259" key="7">
    <source>
        <dbReference type="PROSITE" id="PS50850"/>
    </source>
</evidence>
<dbReference type="Pfam" id="PF07690">
    <property type="entry name" value="MFS_1"/>
    <property type="match status" value="1"/>
</dbReference>
<dbReference type="CDD" id="cd17394">
    <property type="entry name" value="MFS_FucP_like"/>
    <property type="match status" value="1"/>
</dbReference>
<feature type="transmembrane region" description="Helical" evidence="6">
    <location>
        <begin position="193"/>
        <end position="211"/>
    </location>
</feature>
<feature type="transmembrane region" description="Helical" evidence="6">
    <location>
        <begin position="284"/>
        <end position="301"/>
    </location>
</feature>
<dbReference type="EMBL" id="JAKZHW010000001">
    <property type="protein sequence ID" value="MCH8615272.1"/>
    <property type="molecule type" value="Genomic_DNA"/>
</dbReference>
<reference evidence="8 9" key="1">
    <citation type="submission" date="2022-03" db="EMBL/GenBank/DDBJ databases">
        <authorList>
            <person name="Jo J.-H."/>
            <person name="Im W.-T."/>
        </authorList>
    </citation>
    <scope>NUCLEOTIDE SEQUENCE [LARGE SCALE GENOMIC DNA]</scope>
    <source>
        <strain evidence="8 9">SM33</strain>
    </source>
</reference>
<organism evidence="8 9">
    <name type="scientific">Sphingomonas telluris</name>
    <dbReference type="NCBI Taxonomy" id="2907998"/>
    <lineage>
        <taxon>Bacteria</taxon>
        <taxon>Pseudomonadati</taxon>
        <taxon>Pseudomonadota</taxon>
        <taxon>Alphaproteobacteria</taxon>
        <taxon>Sphingomonadales</taxon>
        <taxon>Sphingomonadaceae</taxon>
        <taxon>Sphingomonas</taxon>
    </lineage>
</organism>
<keyword evidence="2" id="KW-1003">Cell membrane</keyword>
<feature type="transmembrane region" description="Helical" evidence="6">
    <location>
        <begin position="238"/>
        <end position="264"/>
    </location>
</feature>
<proteinExistence type="predicted"/>
<name>A0ABS9VLH3_9SPHN</name>
<dbReference type="InterPro" id="IPR036259">
    <property type="entry name" value="MFS_trans_sf"/>
</dbReference>
<dbReference type="SUPFAM" id="SSF103473">
    <property type="entry name" value="MFS general substrate transporter"/>
    <property type="match status" value="1"/>
</dbReference>
<feature type="transmembrane region" description="Helical" evidence="6">
    <location>
        <begin position="366"/>
        <end position="385"/>
    </location>
</feature>
<evidence type="ECO:0000256" key="2">
    <source>
        <dbReference type="ARBA" id="ARBA00022475"/>
    </source>
</evidence>
<keyword evidence="5 6" id="KW-0472">Membrane</keyword>
<feature type="domain" description="Major facilitator superfamily (MFS) profile" evidence="7">
    <location>
        <begin position="12"/>
        <end position="417"/>
    </location>
</feature>
<dbReference type="RefSeq" id="WP_241446012.1">
    <property type="nucleotide sequence ID" value="NZ_JAKZHW010000001.1"/>
</dbReference>
<feature type="transmembrane region" description="Helical" evidence="6">
    <location>
        <begin position="144"/>
        <end position="165"/>
    </location>
</feature>
<comment type="subcellular location">
    <subcellularLocation>
        <location evidence="1">Cell inner membrane</location>
        <topology evidence="1">Multi-pass membrane protein</topology>
    </subcellularLocation>
</comment>
<protein>
    <submittedName>
        <fullName evidence="8">Sugar MFS transporter</fullName>
    </submittedName>
</protein>
<feature type="transmembrane region" description="Helical" evidence="6">
    <location>
        <begin position="391"/>
        <end position="410"/>
    </location>
</feature>
<dbReference type="InterPro" id="IPR020846">
    <property type="entry name" value="MFS_dom"/>
</dbReference>
<dbReference type="InterPro" id="IPR050375">
    <property type="entry name" value="MFS_TsgA-like"/>
</dbReference>
<dbReference type="PANTHER" id="PTHR43702">
    <property type="entry name" value="L-FUCOSE-PROTON SYMPORTER"/>
    <property type="match status" value="1"/>
</dbReference>
<feature type="transmembrane region" description="Helical" evidence="6">
    <location>
        <begin position="103"/>
        <end position="124"/>
    </location>
</feature>
<dbReference type="Proteomes" id="UP001203058">
    <property type="component" value="Unassembled WGS sequence"/>
</dbReference>
<evidence type="ECO:0000256" key="4">
    <source>
        <dbReference type="ARBA" id="ARBA00022989"/>
    </source>
</evidence>
<evidence type="ECO:0000256" key="1">
    <source>
        <dbReference type="ARBA" id="ARBA00004429"/>
    </source>
</evidence>
<keyword evidence="4 6" id="KW-1133">Transmembrane helix</keyword>
<accession>A0ABS9VLH3</accession>
<feature type="transmembrane region" description="Helical" evidence="6">
    <location>
        <begin position="308"/>
        <end position="325"/>
    </location>
</feature>
<evidence type="ECO:0000313" key="8">
    <source>
        <dbReference type="EMBL" id="MCH8615272.1"/>
    </source>
</evidence>
<comment type="caution">
    <text evidence="8">The sequence shown here is derived from an EMBL/GenBank/DDBJ whole genome shotgun (WGS) entry which is preliminary data.</text>
</comment>
<feature type="transmembrane region" description="Helical" evidence="6">
    <location>
        <begin position="78"/>
        <end position="97"/>
    </location>
</feature>
<evidence type="ECO:0000313" key="9">
    <source>
        <dbReference type="Proteomes" id="UP001203058"/>
    </source>
</evidence>
<feature type="transmembrane region" description="Helical" evidence="6">
    <location>
        <begin position="331"/>
        <end position="354"/>
    </location>
</feature>
<feature type="transmembrane region" description="Helical" evidence="6">
    <location>
        <begin position="50"/>
        <end position="71"/>
    </location>
</feature>
<sequence>MTAATDDRQRTFLAFAAVTTLFFAWGFITSNNDPLIVALRAAFSLNYTEALLTQIVFFLAYGILSLPAAWLTSRIGPVDMILGALAVMAGGCLLVVFSTNFGAFWPILGALFVLASGFTALQVAANPLAADLGPQKRTHFRLNFAQAFNSLGVVIGVHFGSLVMLGDPALQSGGHGAMSVASRGEVLQAVDRAFIMMATLLGALLLLFALIRRFLAEVAPHQPPPVPAGMFEALRSRWAIFGAIAIGLYVGAEVSVGSIMINFLNQPHVLGLSFEDAGGHLANFYWGGALCGRIIGTLLLTRVRASRLLTACGLAAGLLCVVVLASDGPQAGYAALSIGLFNSIMFPTIFTITLERSGVSQSATSGLLCLAIFGGALLPICVGTLADQLGLGAAFAIPLLAYLFIALFALSSRNESWGEAGVEPAVAGSPLP</sequence>
<evidence type="ECO:0000256" key="3">
    <source>
        <dbReference type="ARBA" id="ARBA00022692"/>
    </source>
</evidence>
<dbReference type="InterPro" id="IPR011701">
    <property type="entry name" value="MFS"/>
</dbReference>
<gene>
    <name evidence="8" type="ORF">LZ016_04020</name>
</gene>
<keyword evidence="9" id="KW-1185">Reference proteome</keyword>
<feature type="transmembrane region" description="Helical" evidence="6">
    <location>
        <begin position="12"/>
        <end position="30"/>
    </location>
</feature>
<evidence type="ECO:0000256" key="6">
    <source>
        <dbReference type="SAM" id="Phobius"/>
    </source>
</evidence>
<dbReference type="PANTHER" id="PTHR43702:SF3">
    <property type="entry name" value="PROTEIN TSGA"/>
    <property type="match status" value="1"/>
</dbReference>
<evidence type="ECO:0000256" key="5">
    <source>
        <dbReference type="ARBA" id="ARBA00023136"/>
    </source>
</evidence>
<dbReference type="Gene3D" id="1.20.1250.20">
    <property type="entry name" value="MFS general substrate transporter like domains"/>
    <property type="match status" value="2"/>
</dbReference>